<protein>
    <submittedName>
        <fullName evidence="4">Rhamnogalacturonan acetylesterase</fullName>
    </submittedName>
</protein>
<evidence type="ECO:0000313" key="5">
    <source>
        <dbReference type="Proteomes" id="UP000273326"/>
    </source>
</evidence>
<sequence>MKIILAGDSTVANCPEHEAPMAGWGQYLSAYLEEDVQVNNIAKGGSTTVSFREEGRWETVCGLIEENDIVCIQFGHNDQKPEKKIYSQDFYRNLSKMVLDVKDRKGQPILLTPPERNNFFRNQLFPTLEKEATIIQKVAEENQMPCIQLHHYTKRCYQENGEEKNRDYFMWTMPGEFANYPQGYQDNTHFKESGARLIAEWVAQELKKYLHE</sequence>
<reference evidence="5" key="1">
    <citation type="submission" date="2018-12" db="EMBL/GenBank/DDBJ databases">
        <title>Complete genome sequencing of Jeotgalibaca sp. H21T32.</title>
        <authorList>
            <person name="Bae J.-W."/>
            <person name="Lee S.-Y."/>
        </authorList>
    </citation>
    <scope>NUCLEOTIDE SEQUENCE [LARGE SCALE GENOMIC DNA]</scope>
    <source>
        <strain evidence="5">H21T32</strain>
    </source>
</reference>
<name>A0A3Q9BJF3_9LACT</name>
<keyword evidence="2" id="KW-0378">Hydrolase</keyword>
<dbReference type="PANTHER" id="PTHR43695:SF1">
    <property type="entry name" value="RHAMNOGALACTURONAN ACETYLESTERASE"/>
    <property type="match status" value="1"/>
</dbReference>
<evidence type="ECO:0000259" key="3">
    <source>
        <dbReference type="Pfam" id="PF13472"/>
    </source>
</evidence>
<dbReference type="RefSeq" id="WP_126108872.1">
    <property type="nucleotide sequence ID" value="NZ_CP034465.1"/>
</dbReference>
<evidence type="ECO:0000313" key="4">
    <source>
        <dbReference type="EMBL" id="AZP03787.1"/>
    </source>
</evidence>
<dbReference type="InterPro" id="IPR013830">
    <property type="entry name" value="SGNH_hydro"/>
</dbReference>
<comment type="similarity">
    <text evidence="1">Belongs to the 'GDSL' lipolytic enzyme family.</text>
</comment>
<proteinExistence type="inferred from homology"/>
<evidence type="ECO:0000256" key="2">
    <source>
        <dbReference type="ARBA" id="ARBA00022801"/>
    </source>
</evidence>
<dbReference type="SUPFAM" id="SSF52266">
    <property type="entry name" value="SGNH hydrolase"/>
    <property type="match status" value="1"/>
</dbReference>
<dbReference type="InterPro" id="IPR036514">
    <property type="entry name" value="SGNH_hydro_sf"/>
</dbReference>
<organism evidence="4 5">
    <name type="scientific">Jeotgalibaca ciconiae</name>
    <dbReference type="NCBI Taxonomy" id="2496265"/>
    <lineage>
        <taxon>Bacteria</taxon>
        <taxon>Bacillati</taxon>
        <taxon>Bacillota</taxon>
        <taxon>Bacilli</taxon>
        <taxon>Lactobacillales</taxon>
        <taxon>Carnobacteriaceae</taxon>
        <taxon>Jeotgalibaca</taxon>
    </lineage>
</organism>
<dbReference type="InterPro" id="IPR037459">
    <property type="entry name" value="RhgT-like"/>
</dbReference>
<keyword evidence="5" id="KW-1185">Reference proteome</keyword>
<dbReference type="GO" id="GO:0016787">
    <property type="term" value="F:hydrolase activity"/>
    <property type="evidence" value="ECO:0007669"/>
    <property type="project" value="UniProtKB-KW"/>
</dbReference>
<gene>
    <name evidence="4" type="ORF">EJN90_03395</name>
</gene>
<dbReference type="PANTHER" id="PTHR43695">
    <property type="entry name" value="PUTATIVE (AFU_ORTHOLOGUE AFUA_2G17250)-RELATED"/>
    <property type="match status" value="1"/>
</dbReference>
<dbReference type="OrthoDB" id="9807041at2"/>
<dbReference type="KEGG" id="jeh:EJN90_03395"/>
<evidence type="ECO:0000256" key="1">
    <source>
        <dbReference type="ARBA" id="ARBA00008668"/>
    </source>
</evidence>
<dbReference type="Gene3D" id="3.40.50.1110">
    <property type="entry name" value="SGNH hydrolase"/>
    <property type="match status" value="1"/>
</dbReference>
<dbReference type="AlphaFoldDB" id="A0A3Q9BJF3"/>
<dbReference type="Pfam" id="PF13472">
    <property type="entry name" value="Lipase_GDSL_2"/>
    <property type="match status" value="1"/>
</dbReference>
<dbReference type="Proteomes" id="UP000273326">
    <property type="component" value="Chromosome"/>
</dbReference>
<feature type="domain" description="SGNH hydrolase-type esterase" evidence="3">
    <location>
        <begin position="6"/>
        <end position="196"/>
    </location>
</feature>
<accession>A0A3Q9BJF3</accession>
<dbReference type="CDD" id="cd01821">
    <property type="entry name" value="Rhamnogalacturan_acetylesterase_like"/>
    <property type="match status" value="1"/>
</dbReference>
<dbReference type="EMBL" id="CP034465">
    <property type="protein sequence ID" value="AZP03787.1"/>
    <property type="molecule type" value="Genomic_DNA"/>
</dbReference>